<keyword evidence="1" id="KW-0812">Transmembrane</keyword>
<organism evidence="2 3">
    <name type="scientific">Salmonella enterica subsp. enterica serovar Poona</name>
    <dbReference type="NCBI Taxonomy" id="436295"/>
    <lineage>
        <taxon>Bacteria</taxon>
        <taxon>Pseudomonadati</taxon>
        <taxon>Pseudomonadota</taxon>
        <taxon>Gammaproteobacteria</taxon>
        <taxon>Enterobacterales</taxon>
        <taxon>Enterobacteriaceae</taxon>
        <taxon>Salmonella</taxon>
    </lineage>
</organism>
<gene>
    <name evidence="2" type="ORF">C9F10_23555</name>
</gene>
<reference evidence="2 3" key="1">
    <citation type="submission" date="2018-03" db="EMBL/GenBank/DDBJ databases">
        <title>Non-Typhoidal Salmonella genome sequencing and assembly.</title>
        <authorList>
            <person name="Matchawe C."/>
        </authorList>
    </citation>
    <scope>NUCLEOTIDE SEQUENCE [LARGE SCALE GENOMIC DNA]</scope>
    <source>
        <strain evidence="2 3">8EV</strain>
    </source>
</reference>
<evidence type="ECO:0000313" key="3">
    <source>
        <dbReference type="Proteomes" id="UP000297989"/>
    </source>
</evidence>
<protein>
    <submittedName>
        <fullName evidence="2">PTS N,N'-diacetylchitobiose transporter subunit IIC</fullName>
    </submittedName>
</protein>
<dbReference type="EMBL" id="PYKK01001616">
    <property type="protein sequence ID" value="TGD19347.1"/>
    <property type="molecule type" value="Genomic_DNA"/>
</dbReference>
<dbReference type="Proteomes" id="UP000297989">
    <property type="component" value="Unassembled WGS sequence"/>
</dbReference>
<accession>A0A659RZF8</accession>
<sequence>FNTNGSVAALLVALFNLAVATLIYLPFVVVANKAQNAIEQEESEEDIANALKF</sequence>
<dbReference type="AlphaFoldDB" id="A0A659RZF8"/>
<feature type="non-terminal residue" evidence="2">
    <location>
        <position position="1"/>
    </location>
</feature>
<feature type="transmembrane region" description="Helical" evidence="1">
    <location>
        <begin position="6"/>
        <end position="30"/>
    </location>
</feature>
<keyword evidence="1" id="KW-1133">Transmembrane helix</keyword>
<proteinExistence type="predicted"/>
<evidence type="ECO:0000313" key="2">
    <source>
        <dbReference type="EMBL" id="TGD19347.1"/>
    </source>
</evidence>
<comment type="caution">
    <text evidence="2">The sequence shown here is derived from an EMBL/GenBank/DDBJ whole genome shotgun (WGS) entry which is preliminary data.</text>
</comment>
<evidence type="ECO:0000256" key="1">
    <source>
        <dbReference type="SAM" id="Phobius"/>
    </source>
</evidence>
<name>A0A659RZF8_SALET</name>
<keyword evidence="1" id="KW-0472">Membrane</keyword>